<sequence length="136" mass="14686">MTNRRLILKAPFSAHVDTVDNSALIVGKGPNSSGAAVEFQYDDKQDFLAWLLATFADRAHKSPQDMAIAADTVSVGIHQTTPPGTYAASFNFKSGEMDISFAVRLPKANPDRIAAAQAHLNAFMQELSNPDPVVKQ</sequence>
<keyword evidence="2" id="KW-1185">Reference proteome</keyword>
<reference evidence="2" key="1">
    <citation type="submission" date="2017-04" db="EMBL/GenBank/DDBJ databases">
        <authorList>
            <person name="Varghese N."/>
            <person name="Submissions S."/>
        </authorList>
    </citation>
    <scope>NUCLEOTIDE SEQUENCE [LARGE SCALE GENOMIC DNA]</scope>
    <source>
        <strain evidence="2">B4P</strain>
    </source>
</reference>
<dbReference type="STRING" id="464029.SAMN02982989_3430"/>
<dbReference type="RefSeq" id="WP_085424131.1">
    <property type="nucleotide sequence ID" value="NZ_FXAF01000011.1"/>
</dbReference>
<protein>
    <submittedName>
        <fullName evidence="1">Uncharacterized protein</fullName>
    </submittedName>
</protein>
<evidence type="ECO:0000313" key="2">
    <source>
        <dbReference type="Proteomes" id="UP000192903"/>
    </source>
</evidence>
<gene>
    <name evidence="1" type="ORF">SAMN02982989_3430</name>
</gene>
<dbReference type="Proteomes" id="UP000192903">
    <property type="component" value="Unassembled WGS sequence"/>
</dbReference>
<dbReference type="AlphaFoldDB" id="A0A1X7G9V1"/>
<dbReference type="EMBL" id="FXAF01000011">
    <property type="protein sequence ID" value="SMF65999.1"/>
    <property type="molecule type" value="Genomic_DNA"/>
</dbReference>
<proteinExistence type="predicted"/>
<organism evidence="1 2">
    <name type="scientific">Xaviernesmea oryzae</name>
    <dbReference type="NCBI Taxonomy" id="464029"/>
    <lineage>
        <taxon>Bacteria</taxon>
        <taxon>Pseudomonadati</taxon>
        <taxon>Pseudomonadota</taxon>
        <taxon>Alphaproteobacteria</taxon>
        <taxon>Hyphomicrobiales</taxon>
        <taxon>Rhizobiaceae</taxon>
        <taxon>Rhizobium/Agrobacterium group</taxon>
        <taxon>Xaviernesmea</taxon>
    </lineage>
</organism>
<name>A0A1X7G9V1_9HYPH</name>
<accession>A0A1X7G9V1</accession>
<evidence type="ECO:0000313" key="1">
    <source>
        <dbReference type="EMBL" id="SMF65999.1"/>
    </source>
</evidence>